<reference evidence="2 3" key="1">
    <citation type="submission" date="2019-07" db="EMBL/GenBank/DDBJ databases">
        <title>New species of Amycolatopsis and Streptomyces.</title>
        <authorList>
            <person name="Duangmal K."/>
            <person name="Teo W.F.A."/>
            <person name="Lipun K."/>
        </authorList>
    </citation>
    <scope>NUCLEOTIDE SEQUENCE [LARGE SCALE GENOMIC DNA]</scope>
    <source>
        <strain evidence="2 3">JCM 30562</strain>
    </source>
</reference>
<sequence length="344" mass="36445">MQARRSALSAPVFLGPLHPRHGIHEPTTGTPARVRGSVRRTVTTDMLRPVGIDGPLVLAGRARDLRTERDGTPVELGRATLAATVDFTGGWELNALSTDPAYPELDGLVGTSAGSGFRAKVLDAVPALGEDGALLYQLLDDVPVTTLVSGQAYGAAKQAEGGHRPRGTSQHVHGRDMCAGFADGGTIMAGFDATGRAPIVTGPAAPPLTGDDPWAWHDVPPLPPHAMRRSRLMDVDPGRERVDVFYRDSYVRPDGLETVIHEYTVVLDFDAAEGVVRSCEATPRALPWVECPAAAASVTRLAGVALAGLRGHIRRTFTGTSTCTHLNDTLRALADVPDLLRLAS</sequence>
<dbReference type="InterPro" id="IPR021312">
    <property type="entry name" value="DUF2889"/>
</dbReference>
<dbReference type="Pfam" id="PF11136">
    <property type="entry name" value="DUF2889"/>
    <property type="match status" value="1"/>
</dbReference>
<dbReference type="EMBL" id="VJZA01000126">
    <property type="protein sequence ID" value="TVT14938.1"/>
    <property type="molecule type" value="Genomic_DNA"/>
</dbReference>
<keyword evidence="3" id="KW-1185">Reference proteome</keyword>
<dbReference type="Proteomes" id="UP000318578">
    <property type="component" value="Unassembled WGS sequence"/>
</dbReference>
<evidence type="ECO:0000256" key="1">
    <source>
        <dbReference type="SAM" id="MobiDB-lite"/>
    </source>
</evidence>
<evidence type="ECO:0000313" key="3">
    <source>
        <dbReference type="Proteomes" id="UP000318578"/>
    </source>
</evidence>
<dbReference type="OrthoDB" id="7530149at2"/>
<comment type="caution">
    <text evidence="2">The sequence shown here is derived from an EMBL/GenBank/DDBJ whole genome shotgun (WGS) entry which is preliminary data.</text>
</comment>
<organism evidence="2 3">
    <name type="scientific">Amycolatopsis acidiphila</name>
    <dbReference type="NCBI Taxonomy" id="715473"/>
    <lineage>
        <taxon>Bacteria</taxon>
        <taxon>Bacillati</taxon>
        <taxon>Actinomycetota</taxon>
        <taxon>Actinomycetes</taxon>
        <taxon>Pseudonocardiales</taxon>
        <taxon>Pseudonocardiaceae</taxon>
        <taxon>Amycolatopsis</taxon>
    </lineage>
</organism>
<protein>
    <submittedName>
        <fullName evidence="2">DUF2889 domain-containing protein</fullName>
    </submittedName>
</protein>
<name>A0A557ZSM5_9PSEU</name>
<dbReference type="AlphaFoldDB" id="A0A557ZSM5"/>
<accession>A0A557ZSM5</accession>
<feature type="region of interest" description="Disordered" evidence="1">
    <location>
        <begin position="1"/>
        <end position="32"/>
    </location>
</feature>
<gene>
    <name evidence="2" type="ORF">FNH06_37005</name>
</gene>
<proteinExistence type="predicted"/>
<evidence type="ECO:0000313" key="2">
    <source>
        <dbReference type="EMBL" id="TVT14938.1"/>
    </source>
</evidence>